<evidence type="ECO:0000313" key="1">
    <source>
        <dbReference type="EMBL" id="KAG9250701.1"/>
    </source>
</evidence>
<dbReference type="Proteomes" id="UP000887229">
    <property type="component" value="Unassembled WGS sequence"/>
</dbReference>
<name>A0A9P7ZFE2_9HYPO</name>
<gene>
    <name evidence="1" type="ORF">F5Z01DRAFT_343827</name>
</gene>
<comment type="caution">
    <text evidence="1">The sequence shown here is derived from an EMBL/GenBank/DDBJ whole genome shotgun (WGS) entry which is preliminary data.</text>
</comment>
<reference evidence="1" key="1">
    <citation type="journal article" date="2021" name="IMA Fungus">
        <title>Genomic characterization of three marine fungi, including Emericellopsis atlantica sp. nov. with signatures of a generalist lifestyle and marine biomass degradation.</title>
        <authorList>
            <person name="Hagestad O.C."/>
            <person name="Hou L."/>
            <person name="Andersen J.H."/>
            <person name="Hansen E.H."/>
            <person name="Altermark B."/>
            <person name="Li C."/>
            <person name="Kuhnert E."/>
            <person name="Cox R.J."/>
            <person name="Crous P.W."/>
            <person name="Spatafora J.W."/>
            <person name="Lail K."/>
            <person name="Amirebrahimi M."/>
            <person name="Lipzen A."/>
            <person name="Pangilinan J."/>
            <person name="Andreopoulos W."/>
            <person name="Hayes R.D."/>
            <person name="Ng V."/>
            <person name="Grigoriev I.V."/>
            <person name="Jackson S.A."/>
            <person name="Sutton T.D.S."/>
            <person name="Dobson A.D.W."/>
            <person name="Rama T."/>
        </authorList>
    </citation>
    <scope>NUCLEOTIDE SEQUENCE</scope>
    <source>
        <strain evidence="1">TS7</strain>
    </source>
</reference>
<keyword evidence="2" id="KW-1185">Reference proteome</keyword>
<dbReference type="EMBL" id="MU251274">
    <property type="protein sequence ID" value="KAG9250701.1"/>
    <property type="molecule type" value="Genomic_DNA"/>
</dbReference>
<dbReference type="AlphaFoldDB" id="A0A9P7ZFE2"/>
<dbReference type="GeneID" id="70290127"/>
<sequence>MVKTRNFRRRTNWPCYIPGCLPATPSSSPALRDFVPPPRHGVGVQALDTARRGLGHGEEGIPTRDWRREVRSRLHDWRVRSLHEPAGELDKVRMRRTGRLLGSAISSDAKFQHLVVRLCLCSLSAVQVGKDADSRADTDGHCSIGREIDDEAHGRRAKQSKRCLDDCAKDKSRRGLESQSAALESHFATRVLQSSELPSGLVPHGCVYATREPGNRQSSS</sequence>
<dbReference type="RefSeq" id="XP_046114625.1">
    <property type="nucleotide sequence ID" value="XM_046259224.1"/>
</dbReference>
<proteinExistence type="predicted"/>
<evidence type="ECO:0000313" key="2">
    <source>
        <dbReference type="Proteomes" id="UP000887229"/>
    </source>
</evidence>
<protein>
    <submittedName>
        <fullName evidence="1">Uncharacterized protein</fullName>
    </submittedName>
</protein>
<organism evidence="1 2">
    <name type="scientific">Emericellopsis atlantica</name>
    <dbReference type="NCBI Taxonomy" id="2614577"/>
    <lineage>
        <taxon>Eukaryota</taxon>
        <taxon>Fungi</taxon>
        <taxon>Dikarya</taxon>
        <taxon>Ascomycota</taxon>
        <taxon>Pezizomycotina</taxon>
        <taxon>Sordariomycetes</taxon>
        <taxon>Hypocreomycetidae</taxon>
        <taxon>Hypocreales</taxon>
        <taxon>Bionectriaceae</taxon>
        <taxon>Emericellopsis</taxon>
    </lineage>
</organism>
<accession>A0A9P7ZFE2</accession>